<dbReference type="GO" id="GO:0005524">
    <property type="term" value="F:ATP binding"/>
    <property type="evidence" value="ECO:0007669"/>
    <property type="project" value="UniProtKB-KW"/>
</dbReference>
<dbReference type="GO" id="GO:0016887">
    <property type="term" value="F:ATP hydrolysis activity"/>
    <property type="evidence" value="ECO:0007669"/>
    <property type="project" value="InterPro"/>
</dbReference>
<keyword evidence="3" id="KW-0547">Nucleotide-binding</keyword>
<proteinExistence type="predicted"/>
<feature type="domain" description="ABC transporter" evidence="5">
    <location>
        <begin position="6"/>
        <end position="257"/>
    </location>
</feature>
<name>A0A261REA7_9BORD</name>
<dbReference type="Proteomes" id="UP000216857">
    <property type="component" value="Unassembled WGS sequence"/>
</dbReference>
<dbReference type="SUPFAM" id="SSF52540">
    <property type="entry name" value="P-loop containing nucleoside triphosphate hydrolases"/>
    <property type="match status" value="2"/>
</dbReference>
<dbReference type="PANTHER" id="PTHR43776">
    <property type="entry name" value="TRANSPORT ATP-BINDING PROTEIN"/>
    <property type="match status" value="1"/>
</dbReference>
<organism evidence="6 7">
    <name type="scientific">Bordetella genomosp. 9</name>
    <dbReference type="NCBI Taxonomy" id="1416803"/>
    <lineage>
        <taxon>Bacteria</taxon>
        <taxon>Pseudomonadati</taxon>
        <taxon>Pseudomonadota</taxon>
        <taxon>Betaproteobacteria</taxon>
        <taxon>Burkholderiales</taxon>
        <taxon>Alcaligenaceae</taxon>
        <taxon>Bordetella</taxon>
    </lineage>
</organism>
<dbReference type="InterPro" id="IPR003593">
    <property type="entry name" value="AAA+_ATPase"/>
</dbReference>
<dbReference type="GO" id="GO:0055085">
    <property type="term" value="P:transmembrane transport"/>
    <property type="evidence" value="ECO:0007669"/>
    <property type="project" value="UniProtKB-ARBA"/>
</dbReference>
<dbReference type="SMART" id="SM00382">
    <property type="entry name" value="AAA"/>
    <property type="match status" value="2"/>
</dbReference>
<comment type="caution">
    <text evidence="6">The sequence shown here is derived from an EMBL/GenBank/DDBJ whole genome shotgun (WGS) entry which is preliminary data.</text>
</comment>
<dbReference type="InterPro" id="IPR013563">
    <property type="entry name" value="Oligopep_ABC_C"/>
</dbReference>
<dbReference type="Gene3D" id="3.40.50.300">
    <property type="entry name" value="P-loop containing nucleotide triphosphate hydrolases"/>
    <property type="match status" value="2"/>
</dbReference>
<dbReference type="CDD" id="cd03257">
    <property type="entry name" value="ABC_NikE_OppD_transporters"/>
    <property type="match status" value="2"/>
</dbReference>
<dbReference type="PROSITE" id="PS50893">
    <property type="entry name" value="ABC_TRANSPORTER_2"/>
    <property type="match status" value="2"/>
</dbReference>
<evidence type="ECO:0000256" key="4">
    <source>
        <dbReference type="ARBA" id="ARBA00022840"/>
    </source>
</evidence>
<dbReference type="AlphaFoldDB" id="A0A261REA7"/>
<dbReference type="Pfam" id="PF00005">
    <property type="entry name" value="ABC_tran"/>
    <property type="match status" value="2"/>
</dbReference>
<keyword evidence="4" id="KW-0067">ATP-binding</keyword>
<feature type="domain" description="ABC transporter" evidence="5">
    <location>
        <begin position="281"/>
        <end position="528"/>
    </location>
</feature>
<dbReference type="InterPro" id="IPR027417">
    <property type="entry name" value="P-loop_NTPase"/>
</dbReference>
<keyword evidence="7" id="KW-1185">Reference proteome</keyword>
<dbReference type="EMBL" id="NEVJ01000002">
    <property type="protein sequence ID" value="OZI23271.1"/>
    <property type="molecule type" value="Genomic_DNA"/>
</dbReference>
<evidence type="ECO:0000256" key="1">
    <source>
        <dbReference type="ARBA" id="ARBA00022448"/>
    </source>
</evidence>
<gene>
    <name evidence="6" type="ORF">CAL26_07345</name>
</gene>
<evidence type="ECO:0000256" key="2">
    <source>
        <dbReference type="ARBA" id="ARBA00022475"/>
    </source>
</evidence>
<accession>A0A261REA7</accession>
<reference evidence="6" key="1">
    <citation type="submission" date="2017-05" db="EMBL/GenBank/DDBJ databases">
        <title>Complete and WGS of Bordetella genogroups.</title>
        <authorList>
            <person name="Spilker T."/>
            <person name="Lipuma J."/>
        </authorList>
    </citation>
    <scope>NUCLEOTIDE SEQUENCE</scope>
    <source>
        <strain evidence="6">AU21707</strain>
    </source>
</reference>
<keyword evidence="2" id="KW-1003">Cell membrane</keyword>
<dbReference type="OrthoDB" id="9802772at2"/>
<keyword evidence="1" id="KW-0813">Transport</keyword>
<evidence type="ECO:0000256" key="3">
    <source>
        <dbReference type="ARBA" id="ARBA00022741"/>
    </source>
</evidence>
<dbReference type="Pfam" id="PF08352">
    <property type="entry name" value="oligo_HPY"/>
    <property type="match status" value="2"/>
</dbReference>
<protein>
    <submittedName>
        <fullName evidence="6">ABC transporter</fullName>
    </submittedName>
</protein>
<dbReference type="GO" id="GO:0015833">
    <property type="term" value="P:peptide transport"/>
    <property type="evidence" value="ECO:0007669"/>
    <property type="project" value="InterPro"/>
</dbReference>
<dbReference type="RefSeq" id="WP_094846276.1">
    <property type="nucleotide sequence ID" value="NZ_NEVJ01000002.1"/>
</dbReference>
<dbReference type="InterPro" id="IPR050319">
    <property type="entry name" value="ABC_transp_ATP-bind"/>
</dbReference>
<dbReference type="InterPro" id="IPR017871">
    <property type="entry name" value="ABC_transporter-like_CS"/>
</dbReference>
<evidence type="ECO:0000313" key="7">
    <source>
        <dbReference type="Proteomes" id="UP000216857"/>
    </source>
</evidence>
<dbReference type="InterPro" id="IPR003439">
    <property type="entry name" value="ABC_transporter-like_ATP-bd"/>
</dbReference>
<keyword evidence="2" id="KW-0472">Membrane</keyword>
<sequence length="557" mass="59989">MTQDLVSVQNLRVVAHATASSDTTIVDDVSFKVGKGEVLALIGESGSGKTTIALALLGYARGNCRIAGGSVVVGEVDMARAPEGRLRRLRGNKVAYVAQSAAASFNPSLSIMDQVTESVRVQGIMRPNAARRKAVNLFRSLALPSPETIGDRYPHQVSGGQLQRLMAAMALMSDPELVIFDEPTTALDVTTQIEVLLAFKKVIKQHHIGAVYVSHDLAVVAQVADRAIVLRNGRVQETGGLDQIIEAPVHPYTRSLMAAAAPVERLNDADAHAIAQQPLLLEVKDLTAGYGRRNRDGMPAVPILHGVDMTVRRGSTMGVIGESGSGKSTLAYVVAGLLAPAGGSVHFDGQPIAASVTQRGADLHRRIQLVFQNADKVLNPAHDVATILSRPLLLFKRCARNEVSRRISELLDMVKLPADIARRRPGELSGGQKQRINLARALAAEPDLIVCDEVTSALDTVVAAAILDLLVELRRALNMTYLFISHDISTVATTCDDVTVLYKGRKVDSCKRTELYGQGRHPYTSLLVESVPELRRGWLEDSCARIDEQRSALQAAT</sequence>
<evidence type="ECO:0000259" key="5">
    <source>
        <dbReference type="PROSITE" id="PS50893"/>
    </source>
</evidence>
<dbReference type="PROSITE" id="PS00211">
    <property type="entry name" value="ABC_TRANSPORTER_1"/>
    <property type="match status" value="1"/>
</dbReference>
<evidence type="ECO:0000313" key="6">
    <source>
        <dbReference type="EMBL" id="OZI23271.1"/>
    </source>
</evidence>